<protein>
    <submittedName>
        <fullName evidence="2">Glycosyltransferase family 2 protein</fullName>
    </submittedName>
</protein>
<dbReference type="InterPro" id="IPR001173">
    <property type="entry name" value="Glyco_trans_2-like"/>
</dbReference>
<dbReference type="PANTHER" id="PTHR43685">
    <property type="entry name" value="GLYCOSYLTRANSFERASE"/>
    <property type="match status" value="1"/>
</dbReference>
<dbReference type="SUPFAM" id="SSF53448">
    <property type="entry name" value="Nucleotide-diphospho-sugar transferases"/>
    <property type="match status" value="1"/>
</dbReference>
<dbReference type="InterPro" id="IPR029044">
    <property type="entry name" value="Nucleotide-diphossugar_trans"/>
</dbReference>
<evidence type="ECO:0000259" key="1">
    <source>
        <dbReference type="Pfam" id="PF00535"/>
    </source>
</evidence>
<sequence length="346" mass="38528">MNAINTLSPFDTISHVKSELVWESGRAGSSTRATIAIPTYKRFDTLLEAIASALAQTGVEPPDIVIVDNEGHGDKPAAVWERLEKVGDCRIRYFVNPQNLGMFGNWNRCIQLSETPWLTILNDDDLLRPQFLKRSLLLTDRLPKADGVICRKGTKDRRAFPPITTQPGFRQRLNGAIGKALGGMAFRKGVLKVDARRLFFGNFIGNGAGFLFRKETAIKLGGYDPKEWPAADFFFYVRMVLEGELFLLDEELADVGLGDNESLSPEVLSHFVEQLHHIRMKLAGNAVPARWSAMAPQLAANHILYAARAWGVRLDPGVIGEALGGLNLPPPNPRREYIWRLLHGTF</sequence>
<dbReference type="EMBL" id="CP092472">
    <property type="protein sequence ID" value="UVI40861.1"/>
    <property type="molecule type" value="Genomic_DNA"/>
</dbReference>
<evidence type="ECO:0000313" key="3">
    <source>
        <dbReference type="Proteomes" id="UP001065265"/>
    </source>
</evidence>
<geneLocation type="plasmid" evidence="2 3">
    <name>unnamed</name>
</geneLocation>
<reference evidence="2" key="1">
    <citation type="submission" date="2022-02" db="EMBL/GenBank/DDBJ databases">
        <title>Qipengyuania spongiae sp. nov., isolated from marine sponge.</title>
        <authorList>
            <person name="Li Z."/>
            <person name="Zhang M."/>
        </authorList>
    </citation>
    <scope>NUCLEOTIDE SEQUENCE</scope>
    <source>
        <strain evidence="2">PHS-Z21</strain>
        <plasmid evidence="2">unnamed</plasmid>
    </source>
</reference>
<gene>
    <name evidence="2" type="ORF">L1F33_14480</name>
</gene>
<feature type="domain" description="Glycosyltransferase 2-like" evidence="1">
    <location>
        <begin position="34"/>
        <end position="164"/>
    </location>
</feature>
<dbReference type="PANTHER" id="PTHR43685:SF2">
    <property type="entry name" value="GLYCOSYLTRANSFERASE 2-LIKE DOMAIN-CONTAINING PROTEIN"/>
    <property type="match status" value="1"/>
</dbReference>
<evidence type="ECO:0000313" key="2">
    <source>
        <dbReference type="EMBL" id="UVI40861.1"/>
    </source>
</evidence>
<proteinExistence type="predicted"/>
<organism evidence="2 3">
    <name type="scientific">Qipengyuania spongiae</name>
    <dbReference type="NCBI Taxonomy" id="2909673"/>
    <lineage>
        <taxon>Bacteria</taxon>
        <taxon>Pseudomonadati</taxon>
        <taxon>Pseudomonadota</taxon>
        <taxon>Alphaproteobacteria</taxon>
        <taxon>Sphingomonadales</taxon>
        <taxon>Erythrobacteraceae</taxon>
        <taxon>Qipengyuania</taxon>
    </lineage>
</organism>
<dbReference type="InterPro" id="IPR050834">
    <property type="entry name" value="Glycosyltransf_2"/>
</dbReference>
<dbReference type="Proteomes" id="UP001065265">
    <property type="component" value="Plasmid unnamed"/>
</dbReference>
<dbReference type="Pfam" id="PF00535">
    <property type="entry name" value="Glycos_transf_2"/>
    <property type="match status" value="1"/>
</dbReference>
<name>A0ABY5T6E7_9SPHN</name>
<accession>A0ABY5T6E7</accession>
<dbReference type="RefSeq" id="WP_265561574.1">
    <property type="nucleotide sequence ID" value="NZ_CP092472.1"/>
</dbReference>
<keyword evidence="3" id="KW-1185">Reference proteome</keyword>
<dbReference type="Gene3D" id="3.90.550.10">
    <property type="entry name" value="Spore Coat Polysaccharide Biosynthesis Protein SpsA, Chain A"/>
    <property type="match status" value="1"/>
</dbReference>
<keyword evidence="2" id="KW-0614">Plasmid</keyword>
<dbReference type="CDD" id="cd00761">
    <property type="entry name" value="Glyco_tranf_GTA_type"/>
    <property type="match status" value="1"/>
</dbReference>